<evidence type="ECO:0000256" key="1">
    <source>
        <dbReference type="SAM" id="Coils"/>
    </source>
</evidence>
<comment type="caution">
    <text evidence="3">The sequence shown here is derived from an EMBL/GenBank/DDBJ whole genome shotgun (WGS) entry which is preliminary data.</text>
</comment>
<evidence type="ECO:0000256" key="2">
    <source>
        <dbReference type="SAM" id="MobiDB-lite"/>
    </source>
</evidence>
<organism evidence="3 4">
    <name type="scientific">Chara braunii</name>
    <name type="common">Braun's stonewort</name>
    <dbReference type="NCBI Taxonomy" id="69332"/>
    <lineage>
        <taxon>Eukaryota</taxon>
        <taxon>Viridiplantae</taxon>
        <taxon>Streptophyta</taxon>
        <taxon>Charophyceae</taxon>
        <taxon>Charales</taxon>
        <taxon>Characeae</taxon>
        <taxon>Chara</taxon>
    </lineage>
</organism>
<keyword evidence="4" id="KW-1185">Reference proteome</keyword>
<dbReference type="AlphaFoldDB" id="A0A388KFJ3"/>
<dbReference type="Proteomes" id="UP000265515">
    <property type="component" value="Unassembled WGS sequence"/>
</dbReference>
<feature type="region of interest" description="Disordered" evidence="2">
    <location>
        <begin position="222"/>
        <end position="251"/>
    </location>
</feature>
<feature type="compositionally biased region" description="Basic and acidic residues" evidence="2">
    <location>
        <begin position="232"/>
        <end position="251"/>
    </location>
</feature>
<feature type="coiled-coil region" evidence="1">
    <location>
        <begin position="134"/>
        <end position="208"/>
    </location>
</feature>
<evidence type="ECO:0000313" key="3">
    <source>
        <dbReference type="EMBL" id="GBG68825.1"/>
    </source>
</evidence>
<proteinExistence type="predicted"/>
<dbReference type="EMBL" id="BFEA01000106">
    <property type="protein sequence ID" value="GBG68825.1"/>
    <property type="molecule type" value="Genomic_DNA"/>
</dbReference>
<keyword evidence="1" id="KW-0175">Coiled coil</keyword>
<sequence length="292" mass="33426">MEERKRAVGSRNVYQTRQTFRRTWSQEEGDEDSKGPSDEVTRLRKENEELLRKIGGVANNYGMDDELARLKRENEELRKRLSGESISQDGDCVSRLQKEICELRKQVGSEQAESDEIFVLKQELGELKQSAYMKTNFEQEIAGLRREVDSLRRMNERAMKETKQWKDEALRPGNKHGSVVVDTPEMQVKELEEKMSRLKAAEAGNEQEGGGTNLKDRLKAVALGSARRGRKVTPERGSSKEDQASNEVNDRFQFVEEQKKQLRNLKKTGLELMCKEAGIRTGKVDLMVCELA</sequence>
<name>A0A388KFJ3_CHABU</name>
<dbReference type="Gramene" id="GBG68825">
    <property type="protein sequence ID" value="GBG68825"/>
    <property type="gene ID" value="CBR_g3519"/>
</dbReference>
<accession>A0A388KFJ3</accession>
<protein>
    <submittedName>
        <fullName evidence="3">Uncharacterized protein</fullName>
    </submittedName>
</protein>
<feature type="compositionally biased region" description="Basic and acidic residues" evidence="2">
    <location>
        <begin position="32"/>
        <end position="44"/>
    </location>
</feature>
<feature type="region of interest" description="Disordered" evidence="2">
    <location>
        <begin position="1"/>
        <end position="44"/>
    </location>
</feature>
<evidence type="ECO:0000313" key="4">
    <source>
        <dbReference type="Proteomes" id="UP000265515"/>
    </source>
</evidence>
<dbReference type="Gene3D" id="1.20.5.1160">
    <property type="entry name" value="Vasodilator-stimulated phosphoprotein"/>
    <property type="match status" value="1"/>
</dbReference>
<gene>
    <name evidence="3" type="ORF">CBR_g3519</name>
</gene>
<feature type="compositionally biased region" description="Polar residues" evidence="2">
    <location>
        <begin position="12"/>
        <end position="23"/>
    </location>
</feature>
<reference evidence="3 4" key="1">
    <citation type="journal article" date="2018" name="Cell">
        <title>The Chara Genome: Secondary Complexity and Implications for Plant Terrestrialization.</title>
        <authorList>
            <person name="Nishiyama T."/>
            <person name="Sakayama H."/>
            <person name="Vries J.D."/>
            <person name="Buschmann H."/>
            <person name="Saint-Marcoux D."/>
            <person name="Ullrich K.K."/>
            <person name="Haas F.B."/>
            <person name="Vanderstraeten L."/>
            <person name="Becker D."/>
            <person name="Lang D."/>
            <person name="Vosolsobe S."/>
            <person name="Rombauts S."/>
            <person name="Wilhelmsson P.K.I."/>
            <person name="Janitza P."/>
            <person name="Kern R."/>
            <person name="Heyl A."/>
            <person name="Rumpler F."/>
            <person name="Villalobos L.I.A.C."/>
            <person name="Clay J.M."/>
            <person name="Skokan R."/>
            <person name="Toyoda A."/>
            <person name="Suzuki Y."/>
            <person name="Kagoshima H."/>
            <person name="Schijlen E."/>
            <person name="Tajeshwar N."/>
            <person name="Catarino B."/>
            <person name="Hetherington A.J."/>
            <person name="Saltykova A."/>
            <person name="Bonnot C."/>
            <person name="Breuninger H."/>
            <person name="Symeonidi A."/>
            <person name="Radhakrishnan G.V."/>
            <person name="Van Nieuwerburgh F."/>
            <person name="Deforce D."/>
            <person name="Chang C."/>
            <person name="Karol K.G."/>
            <person name="Hedrich R."/>
            <person name="Ulvskov P."/>
            <person name="Glockner G."/>
            <person name="Delwiche C.F."/>
            <person name="Petrasek J."/>
            <person name="Van de Peer Y."/>
            <person name="Friml J."/>
            <person name="Beilby M."/>
            <person name="Dolan L."/>
            <person name="Kohara Y."/>
            <person name="Sugano S."/>
            <person name="Fujiyama A."/>
            <person name="Delaux P.-M."/>
            <person name="Quint M."/>
            <person name="TheiBen G."/>
            <person name="Hagemann M."/>
            <person name="Harholt J."/>
            <person name="Dunand C."/>
            <person name="Zachgo S."/>
            <person name="Langdale J."/>
            <person name="Maumus F."/>
            <person name="Straeten D.V.D."/>
            <person name="Gould S.B."/>
            <person name="Rensing S.A."/>
        </authorList>
    </citation>
    <scope>NUCLEOTIDE SEQUENCE [LARGE SCALE GENOMIC DNA]</scope>
    <source>
        <strain evidence="3 4">S276</strain>
    </source>
</reference>